<evidence type="ECO:0000313" key="5">
    <source>
        <dbReference type="Proteomes" id="UP000887565"/>
    </source>
</evidence>
<feature type="region of interest" description="Disordered" evidence="3">
    <location>
        <begin position="1"/>
        <end position="20"/>
    </location>
</feature>
<evidence type="ECO:0000256" key="2">
    <source>
        <dbReference type="PROSITE-ProRule" id="PRU00176"/>
    </source>
</evidence>
<dbReference type="Pfam" id="PF00076">
    <property type="entry name" value="RRM_1"/>
    <property type="match status" value="2"/>
</dbReference>
<dbReference type="FunFam" id="3.30.70.330:FF:001013">
    <property type="entry name" value="TIA-1/TIAL RNA binding protein homolog"/>
    <property type="match status" value="1"/>
</dbReference>
<dbReference type="PROSITE" id="PS50102">
    <property type="entry name" value="RRM"/>
    <property type="match status" value="2"/>
</dbReference>
<dbReference type="GO" id="GO:0003723">
    <property type="term" value="F:RNA binding"/>
    <property type="evidence" value="ECO:0007669"/>
    <property type="project" value="UniProtKB-UniRule"/>
</dbReference>
<dbReference type="PANTHER" id="PTHR10352">
    <property type="entry name" value="EUKARYOTIC TRANSLATION INITIATION FACTOR 3 SUBUNIT G"/>
    <property type="match status" value="1"/>
</dbReference>
<organism evidence="5 6">
    <name type="scientific">Romanomermis culicivorax</name>
    <name type="common">Nematode worm</name>
    <dbReference type="NCBI Taxonomy" id="13658"/>
    <lineage>
        <taxon>Eukaryota</taxon>
        <taxon>Metazoa</taxon>
        <taxon>Ecdysozoa</taxon>
        <taxon>Nematoda</taxon>
        <taxon>Enoplea</taxon>
        <taxon>Dorylaimia</taxon>
        <taxon>Mermithida</taxon>
        <taxon>Mermithoidea</taxon>
        <taxon>Mermithidae</taxon>
        <taxon>Romanomermis</taxon>
    </lineage>
</organism>
<dbReference type="SMART" id="SM00360">
    <property type="entry name" value="RRM"/>
    <property type="match status" value="2"/>
</dbReference>
<dbReference type="InterPro" id="IPR000504">
    <property type="entry name" value="RRM_dom"/>
</dbReference>
<dbReference type="InterPro" id="IPR003954">
    <property type="entry name" value="RRM_euk-type"/>
</dbReference>
<accession>A0A915IAS7</accession>
<sequence>MLLSAAPANPTFHQNPSNMNGCSVKLPLTPLIAPMKMSPPQSSSSPSSVASAYEGIPIILIGSNASIGAKNPPKEMRVNWATSPGTQIKVDTSKHFHVFVGDLSPEIDNKTLKDAFAPFGEISDVKVIRDLQTLKSKGYGFVSFVRREDAERAIEQMNGQWLGRRTIRTNWATRMTFDEVIAQTSENNSTVYVGGINTNTTEDDVRKYFAKYGTIMDIKLFKQQGFCFVRFDAKESAAHAIVNVSGTEINGSPVRCSWGKEGGSMG</sequence>
<feature type="compositionally biased region" description="Polar residues" evidence="3">
    <location>
        <begin position="11"/>
        <end position="20"/>
    </location>
</feature>
<dbReference type="SMART" id="SM00361">
    <property type="entry name" value="RRM_1"/>
    <property type="match status" value="2"/>
</dbReference>
<dbReference type="OMA" id="ANSAIRC"/>
<evidence type="ECO:0000256" key="1">
    <source>
        <dbReference type="ARBA" id="ARBA00022884"/>
    </source>
</evidence>
<evidence type="ECO:0000259" key="4">
    <source>
        <dbReference type="PROSITE" id="PS50102"/>
    </source>
</evidence>
<dbReference type="InterPro" id="IPR012677">
    <property type="entry name" value="Nucleotide-bd_a/b_plait_sf"/>
</dbReference>
<keyword evidence="5" id="KW-1185">Reference proteome</keyword>
<dbReference type="Proteomes" id="UP000887565">
    <property type="component" value="Unplaced"/>
</dbReference>
<dbReference type="WBParaSite" id="nRc.2.0.1.t10376-RA">
    <property type="protein sequence ID" value="nRc.2.0.1.t10376-RA"/>
    <property type="gene ID" value="nRc.2.0.1.g10376"/>
</dbReference>
<dbReference type="CDD" id="cd12353">
    <property type="entry name" value="RRM2_TIA1_like"/>
    <property type="match status" value="1"/>
</dbReference>
<protein>
    <submittedName>
        <fullName evidence="6">RRM domain-containing protein</fullName>
    </submittedName>
</protein>
<feature type="domain" description="RRM" evidence="4">
    <location>
        <begin position="189"/>
        <end position="261"/>
    </location>
</feature>
<feature type="domain" description="RRM" evidence="4">
    <location>
        <begin position="96"/>
        <end position="174"/>
    </location>
</feature>
<evidence type="ECO:0000313" key="6">
    <source>
        <dbReference type="WBParaSite" id="nRc.2.0.1.t10376-RA"/>
    </source>
</evidence>
<dbReference type="SUPFAM" id="SSF54928">
    <property type="entry name" value="RNA-binding domain, RBD"/>
    <property type="match status" value="2"/>
</dbReference>
<proteinExistence type="predicted"/>
<dbReference type="Gene3D" id="3.30.70.330">
    <property type="match status" value="2"/>
</dbReference>
<evidence type="ECO:0000256" key="3">
    <source>
        <dbReference type="SAM" id="MobiDB-lite"/>
    </source>
</evidence>
<keyword evidence="1 2" id="KW-0694">RNA-binding</keyword>
<dbReference type="CDD" id="cd12354">
    <property type="entry name" value="RRM3_TIA1_like"/>
    <property type="match status" value="1"/>
</dbReference>
<name>A0A915IAS7_ROMCU</name>
<reference evidence="6" key="1">
    <citation type="submission" date="2022-11" db="UniProtKB">
        <authorList>
            <consortium name="WormBaseParasite"/>
        </authorList>
    </citation>
    <scope>IDENTIFICATION</scope>
</reference>
<dbReference type="InterPro" id="IPR035979">
    <property type="entry name" value="RBD_domain_sf"/>
</dbReference>
<dbReference type="AlphaFoldDB" id="A0A915IAS7"/>